<keyword evidence="8" id="KW-1185">Reference proteome</keyword>
<dbReference type="PROSITE" id="PS51462">
    <property type="entry name" value="NUDIX"/>
    <property type="match status" value="1"/>
</dbReference>
<keyword evidence="5" id="KW-0460">Magnesium</keyword>
<evidence type="ECO:0000256" key="5">
    <source>
        <dbReference type="ARBA" id="ARBA00022842"/>
    </source>
</evidence>
<comment type="cofactor">
    <cofactor evidence="1">
        <name>Mg(2+)</name>
        <dbReference type="ChEBI" id="CHEBI:18420"/>
    </cofactor>
</comment>
<gene>
    <name evidence="7" type="ORF">AKJ09_10835</name>
</gene>
<dbReference type="PANTHER" id="PTHR43758:SF2">
    <property type="entry name" value="OXIDIZED PURINE NUCLEOSIDE TRIPHOSPHATE HYDROLASE"/>
    <property type="match status" value="1"/>
</dbReference>
<protein>
    <submittedName>
        <fullName evidence="7">NTP pyrophosphohydrolase</fullName>
    </submittedName>
</protein>
<evidence type="ECO:0000313" key="8">
    <source>
        <dbReference type="Proteomes" id="UP000064967"/>
    </source>
</evidence>
<dbReference type="CDD" id="cd04690">
    <property type="entry name" value="NUDIX_Hydrolase"/>
    <property type="match status" value="1"/>
</dbReference>
<dbReference type="InterPro" id="IPR000086">
    <property type="entry name" value="NUDIX_hydrolase_dom"/>
</dbReference>
<evidence type="ECO:0000256" key="4">
    <source>
        <dbReference type="ARBA" id="ARBA00022801"/>
    </source>
</evidence>
<keyword evidence="4 7" id="KW-0378">Hydrolase</keyword>
<proteinExistence type="inferred from homology"/>
<dbReference type="EMBL" id="CP012333">
    <property type="protein sequence ID" value="AKV04172.1"/>
    <property type="molecule type" value="Genomic_DNA"/>
</dbReference>
<dbReference type="InterPro" id="IPR015797">
    <property type="entry name" value="NUDIX_hydrolase-like_dom_sf"/>
</dbReference>
<dbReference type="SUPFAM" id="SSF55811">
    <property type="entry name" value="Nudix"/>
    <property type="match status" value="1"/>
</dbReference>
<dbReference type="GO" id="GO:0046872">
    <property type="term" value="F:metal ion binding"/>
    <property type="evidence" value="ECO:0007669"/>
    <property type="project" value="UniProtKB-KW"/>
</dbReference>
<sequence>MAIAIDKLAWLCIENRKVLGARSRGKELFYLPGGKREAGESDEAALLREIREELSVDLVAGSLRHVHDFQAQADGKPQGTLVKMTCYRADFRGTITPAAEIEEVAWLGLADASRMSLVTRIIVDWLAANDLVD</sequence>
<dbReference type="GO" id="GO:0042262">
    <property type="term" value="P:DNA protection"/>
    <property type="evidence" value="ECO:0007669"/>
    <property type="project" value="TreeGrafter"/>
</dbReference>
<reference evidence="7 8" key="1">
    <citation type="submission" date="2015-08" db="EMBL/GenBank/DDBJ databases">
        <authorList>
            <person name="Babu N.S."/>
            <person name="Beckwith C.J."/>
            <person name="Beseler K.G."/>
            <person name="Brison A."/>
            <person name="Carone J.V."/>
            <person name="Caskin T.P."/>
            <person name="Diamond M."/>
            <person name="Durham M.E."/>
            <person name="Foxe J.M."/>
            <person name="Go M."/>
            <person name="Henderson B.A."/>
            <person name="Jones I.B."/>
            <person name="McGettigan J.A."/>
            <person name="Micheletti S.J."/>
            <person name="Nasrallah M.E."/>
            <person name="Ortiz D."/>
            <person name="Piller C.R."/>
            <person name="Privatt S.R."/>
            <person name="Schneider S.L."/>
            <person name="Sharp S."/>
            <person name="Smith T.C."/>
            <person name="Stanton J.D."/>
            <person name="Ullery H.E."/>
            <person name="Wilson R.J."/>
            <person name="Serrano M.G."/>
            <person name="Buck G."/>
            <person name="Lee V."/>
            <person name="Wang Y."/>
            <person name="Carvalho R."/>
            <person name="Voegtly L."/>
            <person name="Shi R."/>
            <person name="Duckworth R."/>
            <person name="Johnson A."/>
            <person name="Loviza R."/>
            <person name="Walstead R."/>
            <person name="Shah Z."/>
            <person name="Kiflezghi M."/>
            <person name="Wade K."/>
            <person name="Ball S.L."/>
            <person name="Bradley K.W."/>
            <person name="Asai D.J."/>
            <person name="Bowman C.A."/>
            <person name="Russell D.A."/>
            <person name="Pope W.H."/>
            <person name="Jacobs-Sera D."/>
            <person name="Hendrix R.W."/>
            <person name="Hatfull G.F."/>
        </authorList>
    </citation>
    <scope>NUCLEOTIDE SEQUENCE [LARGE SCALE GENOMIC DNA]</scope>
    <source>
        <strain evidence="7 8">DSM 27648</strain>
    </source>
</reference>
<evidence type="ECO:0000313" key="7">
    <source>
        <dbReference type="EMBL" id="AKV04172.1"/>
    </source>
</evidence>
<dbReference type="OrthoDB" id="9801098at2"/>
<dbReference type="PANTHER" id="PTHR43758">
    <property type="entry name" value="7,8-DIHYDRO-8-OXOGUANINE TRIPHOSPHATASE"/>
    <property type="match status" value="1"/>
</dbReference>
<dbReference type="Proteomes" id="UP000064967">
    <property type="component" value="Chromosome"/>
</dbReference>
<evidence type="ECO:0000256" key="3">
    <source>
        <dbReference type="ARBA" id="ARBA00022723"/>
    </source>
</evidence>
<evidence type="ECO:0000256" key="2">
    <source>
        <dbReference type="ARBA" id="ARBA00005582"/>
    </source>
</evidence>
<name>A0A0K1QES2_9BACT</name>
<evidence type="ECO:0000259" key="6">
    <source>
        <dbReference type="PROSITE" id="PS51462"/>
    </source>
</evidence>
<dbReference type="GO" id="GO:0008413">
    <property type="term" value="F:8-oxo-7,8-dihydroguanosine triphosphate pyrophosphatase activity"/>
    <property type="evidence" value="ECO:0007669"/>
    <property type="project" value="TreeGrafter"/>
</dbReference>
<organism evidence="7 8">
    <name type="scientific">Labilithrix luteola</name>
    <dbReference type="NCBI Taxonomy" id="1391654"/>
    <lineage>
        <taxon>Bacteria</taxon>
        <taxon>Pseudomonadati</taxon>
        <taxon>Myxococcota</taxon>
        <taxon>Polyangia</taxon>
        <taxon>Polyangiales</taxon>
        <taxon>Labilitrichaceae</taxon>
        <taxon>Labilithrix</taxon>
    </lineage>
</organism>
<dbReference type="GO" id="GO:0005737">
    <property type="term" value="C:cytoplasm"/>
    <property type="evidence" value="ECO:0007669"/>
    <property type="project" value="TreeGrafter"/>
</dbReference>
<dbReference type="Gene3D" id="3.90.79.10">
    <property type="entry name" value="Nucleoside Triphosphate Pyrophosphohydrolase"/>
    <property type="match status" value="1"/>
</dbReference>
<comment type="similarity">
    <text evidence="2">Belongs to the Nudix hydrolase family.</text>
</comment>
<accession>A0A0K1QES2</accession>
<feature type="domain" description="Nudix hydrolase" evidence="6">
    <location>
        <begin position="1"/>
        <end position="128"/>
    </location>
</feature>
<dbReference type="PATRIC" id="fig|1391654.3.peg.10976"/>
<evidence type="ECO:0000256" key="1">
    <source>
        <dbReference type="ARBA" id="ARBA00001946"/>
    </source>
</evidence>
<dbReference type="STRING" id="1391654.AKJ09_10835"/>
<dbReference type="Pfam" id="PF00293">
    <property type="entry name" value="NUDIX"/>
    <property type="match status" value="1"/>
</dbReference>
<dbReference type="KEGG" id="llu:AKJ09_10835"/>
<dbReference type="RefSeq" id="WP_146654826.1">
    <property type="nucleotide sequence ID" value="NZ_CP012333.1"/>
</dbReference>
<keyword evidence="3" id="KW-0479">Metal-binding</keyword>
<dbReference type="AlphaFoldDB" id="A0A0K1QES2"/>